<dbReference type="Pfam" id="PF00011">
    <property type="entry name" value="HSP20"/>
    <property type="match status" value="1"/>
</dbReference>
<proteinExistence type="inferred from homology"/>
<dbReference type="SUPFAM" id="SSF49764">
    <property type="entry name" value="HSP20-like chaperones"/>
    <property type="match status" value="1"/>
</dbReference>
<dbReference type="CDD" id="cd06464">
    <property type="entry name" value="ACD_sHsps-like"/>
    <property type="match status" value="1"/>
</dbReference>
<dbReference type="InterPro" id="IPR008978">
    <property type="entry name" value="HSP20-like_chaperone"/>
</dbReference>
<gene>
    <name evidence="4" type="ordered locus">Aasi_1697</name>
</gene>
<evidence type="ECO:0000256" key="1">
    <source>
        <dbReference type="PROSITE-ProRule" id="PRU00285"/>
    </source>
</evidence>
<evidence type="ECO:0000313" key="4">
    <source>
        <dbReference type="EMBL" id="ACP20988.1"/>
    </source>
</evidence>
<dbReference type="Proteomes" id="UP000001227">
    <property type="component" value="Chromosome"/>
</dbReference>
<dbReference type="EMBL" id="CP001102">
    <property type="protein sequence ID" value="ACP20988.1"/>
    <property type="molecule type" value="Genomic_DNA"/>
</dbReference>
<dbReference type="Gene3D" id="2.60.40.790">
    <property type="match status" value="1"/>
</dbReference>
<evidence type="ECO:0000259" key="3">
    <source>
        <dbReference type="PROSITE" id="PS01031"/>
    </source>
</evidence>
<evidence type="ECO:0000313" key="5">
    <source>
        <dbReference type="Proteomes" id="UP000001227"/>
    </source>
</evidence>
<dbReference type="STRING" id="452471.Aasi_1697"/>
<comment type="similarity">
    <text evidence="1 2">Belongs to the small heat shock protein (HSP20) family.</text>
</comment>
<sequence>MKVDQSLFPRLSNLWEDFLGKDITDLPNNWKTGASVPAVNIVEKSDKFLVQLAIPGMDRNDFKINIDNGVLSVASEKEEEHEEKDKESKYTRREFCYQSFKRSFTLPESVQADKIEAKYENGILEIILPKHEVARVKPVKQIPVK</sequence>
<feature type="domain" description="SHSP" evidence="3">
    <location>
        <begin position="29"/>
        <end position="145"/>
    </location>
</feature>
<name>C3L3U7_AMOA5</name>
<dbReference type="PANTHER" id="PTHR11527">
    <property type="entry name" value="HEAT-SHOCK PROTEIN 20 FAMILY MEMBER"/>
    <property type="match status" value="1"/>
</dbReference>
<organism evidence="4 5">
    <name type="scientific">Amoebophilus asiaticus (strain 5a2)</name>
    <dbReference type="NCBI Taxonomy" id="452471"/>
    <lineage>
        <taxon>Bacteria</taxon>
        <taxon>Pseudomonadati</taxon>
        <taxon>Bacteroidota</taxon>
        <taxon>Cytophagia</taxon>
        <taxon>Cytophagales</taxon>
        <taxon>Amoebophilaceae</taxon>
        <taxon>Candidatus Amoebophilus</taxon>
    </lineage>
</organism>
<reference evidence="4 5" key="1">
    <citation type="journal article" date="2010" name="J. Bacteriol.">
        <title>The genome of the amoeba symbiont 'Candidatus Amoebophilus asiaticus' reveals common mechanisms for host cell interaction among amoeba-associated bacteria.</title>
        <authorList>
            <person name="Schmitz-Esser S."/>
            <person name="Tischler P."/>
            <person name="Arnold R."/>
            <person name="Montanaro J."/>
            <person name="Wagner M."/>
            <person name="Rattei T."/>
            <person name="Horn M."/>
        </authorList>
    </citation>
    <scope>NUCLEOTIDE SEQUENCE [LARGE SCALE GENOMIC DNA]</scope>
    <source>
        <strain evidence="4 5">5a2</strain>
    </source>
</reference>
<dbReference type="HOGENOM" id="CLU_046737_8_4_10"/>
<dbReference type="AlphaFoldDB" id="C3L3U7"/>
<dbReference type="InterPro" id="IPR002068">
    <property type="entry name" value="A-crystallin/Hsp20_dom"/>
</dbReference>
<accession>C3L3U7</accession>
<dbReference type="eggNOG" id="COG0071">
    <property type="taxonomic scope" value="Bacteria"/>
</dbReference>
<dbReference type="PROSITE" id="PS01031">
    <property type="entry name" value="SHSP"/>
    <property type="match status" value="1"/>
</dbReference>
<dbReference type="InterPro" id="IPR031107">
    <property type="entry name" value="Small_HSP"/>
</dbReference>
<protein>
    <recommendedName>
        <fullName evidence="3">SHSP domain-containing protein</fullName>
    </recommendedName>
</protein>
<evidence type="ECO:0000256" key="2">
    <source>
        <dbReference type="RuleBase" id="RU003616"/>
    </source>
</evidence>
<dbReference type="KEGG" id="aas:Aasi_1697"/>
<keyword evidence="5" id="KW-1185">Reference proteome</keyword>